<feature type="transmembrane region" description="Helical" evidence="2">
    <location>
        <begin position="477"/>
        <end position="501"/>
    </location>
</feature>
<dbReference type="PANTHER" id="PTHR42648">
    <property type="entry name" value="TRANSPOSASE, PUTATIVE-RELATED"/>
    <property type="match status" value="1"/>
</dbReference>
<gene>
    <name evidence="5" type="ORF">TCM_020463</name>
</gene>
<protein>
    <submittedName>
        <fullName evidence="5">Uncharacterized protein</fullName>
    </submittedName>
</protein>
<dbReference type="OMA" id="INAHEQA"/>
<evidence type="ECO:0000313" key="5">
    <source>
        <dbReference type="EMBL" id="EOY05469.1"/>
    </source>
</evidence>
<dbReference type="GO" id="GO:0008233">
    <property type="term" value="F:peptidase activity"/>
    <property type="evidence" value="ECO:0007669"/>
    <property type="project" value="UniProtKB-KW"/>
</dbReference>
<accession>A0A061ET31</accession>
<dbReference type="Pfam" id="PF25597">
    <property type="entry name" value="SH3_retrovirus"/>
    <property type="match status" value="1"/>
</dbReference>
<keyword evidence="2" id="KW-1133">Transmembrane helix</keyword>
<reference evidence="5 6" key="1">
    <citation type="journal article" date="2013" name="Genome Biol.">
        <title>The genome sequence of the most widely cultivated cacao type and its use to identify candidate genes regulating pod color.</title>
        <authorList>
            <person name="Motamayor J.C."/>
            <person name="Mockaitis K."/>
            <person name="Schmutz J."/>
            <person name="Haiminen N."/>
            <person name="Iii D.L."/>
            <person name="Cornejo O."/>
            <person name="Findley S.D."/>
            <person name="Zheng P."/>
            <person name="Utro F."/>
            <person name="Royaert S."/>
            <person name="Saski C."/>
            <person name="Jenkins J."/>
            <person name="Podicheti R."/>
            <person name="Zhao M."/>
            <person name="Scheffler B.E."/>
            <person name="Stack J.C."/>
            <person name="Feltus F.A."/>
            <person name="Mustiga G.M."/>
            <person name="Amores F."/>
            <person name="Phillips W."/>
            <person name="Marelli J.P."/>
            <person name="May G.D."/>
            <person name="Shapiro H."/>
            <person name="Ma J."/>
            <person name="Bustamante C.D."/>
            <person name="Schnell R.J."/>
            <person name="Main D."/>
            <person name="Gilbert D."/>
            <person name="Parida L."/>
            <person name="Kuhn D.N."/>
        </authorList>
    </citation>
    <scope>NUCLEOTIDE SEQUENCE [LARGE SCALE GENOMIC DNA]</scope>
    <source>
        <strain evidence="6">cv. Matina 1-6</strain>
    </source>
</reference>
<evidence type="ECO:0000256" key="1">
    <source>
        <dbReference type="ARBA" id="ARBA00022670"/>
    </source>
</evidence>
<dbReference type="HOGENOM" id="CLU_531472_0_0_1"/>
<dbReference type="eggNOG" id="KOG0017">
    <property type="taxonomic scope" value="Eukaryota"/>
</dbReference>
<evidence type="ECO:0000313" key="6">
    <source>
        <dbReference type="Proteomes" id="UP000026915"/>
    </source>
</evidence>
<dbReference type="GO" id="GO:0006508">
    <property type="term" value="P:proteolysis"/>
    <property type="evidence" value="ECO:0007669"/>
    <property type="project" value="UniProtKB-KW"/>
</dbReference>
<keyword evidence="6" id="KW-1185">Reference proteome</keyword>
<dbReference type="AlphaFoldDB" id="A0A061ET31"/>
<dbReference type="InParanoid" id="A0A061ET31"/>
<dbReference type="InterPro" id="IPR057670">
    <property type="entry name" value="SH3_retrovirus"/>
</dbReference>
<dbReference type="EMBL" id="CM001882">
    <property type="protein sequence ID" value="EOY05469.1"/>
    <property type="molecule type" value="Genomic_DNA"/>
</dbReference>
<keyword evidence="1" id="KW-0645">Protease</keyword>
<keyword evidence="2" id="KW-0812">Transmembrane</keyword>
<name>A0A061ET31_THECC</name>
<dbReference type="InterPro" id="IPR054722">
    <property type="entry name" value="PolX-like_BBD"/>
</dbReference>
<feature type="domain" description="Retrovirus-related Pol polyprotein from transposon TNT 1-94-like beta-barrel" evidence="3">
    <location>
        <begin position="165"/>
        <end position="239"/>
    </location>
</feature>
<evidence type="ECO:0000259" key="4">
    <source>
        <dbReference type="Pfam" id="PF25597"/>
    </source>
</evidence>
<evidence type="ECO:0000256" key="2">
    <source>
        <dbReference type="SAM" id="Phobius"/>
    </source>
</evidence>
<dbReference type="InterPro" id="IPR039537">
    <property type="entry name" value="Retrotran_Ty1/copia-like"/>
</dbReference>
<dbReference type="Pfam" id="PF22936">
    <property type="entry name" value="Pol_BBD"/>
    <property type="match status" value="1"/>
</dbReference>
<organism evidence="5 6">
    <name type="scientific">Theobroma cacao</name>
    <name type="common">Cacao</name>
    <name type="synonym">Cocoa</name>
    <dbReference type="NCBI Taxonomy" id="3641"/>
    <lineage>
        <taxon>Eukaryota</taxon>
        <taxon>Viridiplantae</taxon>
        <taxon>Streptophyta</taxon>
        <taxon>Embryophyta</taxon>
        <taxon>Tracheophyta</taxon>
        <taxon>Spermatophyta</taxon>
        <taxon>Magnoliopsida</taxon>
        <taxon>eudicotyledons</taxon>
        <taxon>Gunneridae</taxon>
        <taxon>Pentapetalae</taxon>
        <taxon>rosids</taxon>
        <taxon>malvids</taxon>
        <taxon>Malvales</taxon>
        <taxon>Malvaceae</taxon>
        <taxon>Byttnerioideae</taxon>
        <taxon>Theobroma</taxon>
    </lineage>
</organism>
<sequence>MVVMSDENKKYKKEVICSHCNKKGHPKEKRYKLIGFLEDFKFNKGKNAYKKSKSVNCVAIVKNKQFAQEDEIAGNNTMFHMSLIKQQVSKLMNLLNENGISFDEGKDGSTFASAFVPASNQQSKHSLVNYVFSGIIFGHVCFNIKNNLPFKYQNMTSLMIKHNSWIIDTRAIYHISYTLDNFVSTKPMINCFVELPNKVKALVSHTRNVKLTPFLTLTNVLCIPSFRFNLISISQLTNSKKNCIWFTDELCVIQDLVSWKVIRVAKVISSLYFMQINAHEQALSKHSINKIIKPVNVSSIHNFLTVAHIMKRMPSKVLHNYTPYELLFKKPPSYDHFRVFGSLCFVFTLSQHKKKFDKRASKCIFLCYPNGVKGYKVYDLLANKVFISRNVIFHEHVFPFHSFKQNSYDHTFYQTPHMHESDSKFLDSVVVLSSVHEPIYMSTPSISPSVSSNIFETSDSLNSSSNSPEQSTSSSPVGFTVDFFILFLLNLLIFLVIPCLLEEETDLGNYLNI</sequence>
<keyword evidence="2" id="KW-0472">Membrane</keyword>
<feature type="domain" description="Retroviral polymerase SH3-like" evidence="4">
    <location>
        <begin position="342"/>
        <end position="402"/>
    </location>
</feature>
<dbReference type="PANTHER" id="PTHR42648:SF31">
    <property type="entry name" value="RNA-DIRECTED DNA POLYMERASE"/>
    <property type="match status" value="1"/>
</dbReference>
<proteinExistence type="predicted"/>
<dbReference type="Proteomes" id="UP000026915">
    <property type="component" value="Chromosome 4"/>
</dbReference>
<keyword evidence="1" id="KW-0378">Hydrolase</keyword>
<evidence type="ECO:0000259" key="3">
    <source>
        <dbReference type="Pfam" id="PF22936"/>
    </source>
</evidence>
<dbReference type="Gramene" id="EOY05469">
    <property type="protein sequence ID" value="EOY05469"/>
    <property type="gene ID" value="TCM_020463"/>
</dbReference>